<reference evidence="2 3" key="2">
    <citation type="submission" date="2020-05" db="EMBL/GenBank/DDBJ databases">
        <authorList>
            <person name="Campoy J."/>
            <person name="Schneeberger K."/>
            <person name="Spophaly S."/>
        </authorList>
    </citation>
    <scope>NUCLEOTIDE SEQUENCE [LARGE SCALE GENOMIC DNA]</scope>
    <source>
        <strain evidence="2">PruArmRojPasFocal</strain>
    </source>
</reference>
<gene>
    <name evidence="1" type="ORF">CURHAP_LOCUS1217</name>
    <name evidence="2" type="ORF">ORAREDHAP_LOCUS1230</name>
</gene>
<protein>
    <submittedName>
        <fullName evidence="2">Uncharacterized protein</fullName>
    </submittedName>
</protein>
<dbReference type="AlphaFoldDB" id="A0A6J5VTU1"/>
<dbReference type="Proteomes" id="UP000507222">
    <property type="component" value="Unassembled WGS sequence"/>
</dbReference>
<dbReference type="EMBL" id="CAEKDK010000001">
    <property type="protein sequence ID" value="CAB4262135.1"/>
    <property type="molecule type" value="Genomic_DNA"/>
</dbReference>
<name>A0A6J5VTU1_PRUAR</name>
<accession>A0A6J5VTU1</accession>
<reference evidence="4" key="1">
    <citation type="journal article" date="2020" name="Genome Biol.">
        <title>Gamete binning: chromosome-level and haplotype-resolved genome assembly enabled by high-throughput single-cell sequencing of gamete genomes.</title>
        <authorList>
            <person name="Campoy J.A."/>
            <person name="Sun H."/>
            <person name="Goel M."/>
            <person name="Jiao W.-B."/>
            <person name="Folz-Donahue K."/>
            <person name="Wang N."/>
            <person name="Rubio M."/>
            <person name="Liu C."/>
            <person name="Kukat C."/>
            <person name="Ruiz D."/>
            <person name="Huettel B."/>
            <person name="Schneeberger K."/>
        </authorList>
    </citation>
    <scope>NUCLEOTIDE SEQUENCE [LARGE SCALE GENOMIC DNA]</scope>
    <source>
        <strain evidence="4">cv. Rojo Pasion</strain>
    </source>
</reference>
<evidence type="ECO:0000313" key="1">
    <source>
        <dbReference type="EMBL" id="CAB4262135.1"/>
    </source>
</evidence>
<sequence length="96" mass="11116">MGLKVYHDSICVMQVVPFSSHAWYVISECSHEAQEIGLQPRMTCRYLQYSCFMQLRFAGKLSLATFCALLLMSASETWDCFSSIRGEWKRKYSLIT</sequence>
<proteinExistence type="predicted"/>
<dbReference type="Proteomes" id="UP000507245">
    <property type="component" value="Unassembled WGS sequence"/>
</dbReference>
<organism evidence="2 4">
    <name type="scientific">Prunus armeniaca</name>
    <name type="common">Apricot</name>
    <name type="synonym">Armeniaca vulgaris</name>
    <dbReference type="NCBI Taxonomy" id="36596"/>
    <lineage>
        <taxon>Eukaryota</taxon>
        <taxon>Viridiplantae</taxon>
        <taxon>Streptophyta</taxon>
        <taxon>Embryophyta</taxon>
        <taxon>Tracheophyta</taxon>
        <taxon>Spermatophyta</taxon>
        <taxon>Magnoliopsida</taxon>
        <taxon>eudicotyledons</taxon>
        <taxon>Gunneridae</taxon>
        <taxon>Pentapetalae</taxon>
        <taxon>rosids</taxon>
        <taxon>fabids</taxon>
        <taxon>Rosales</taxon>
        <taxon>Rosaceae</taxon>
        <taxon>Amygdaloideae</taxon>
        <taxon>Amygdaleae</taxon>
        <taxon>Prunus</taxon>
    </lineage>
</organism>
<evidence type="ECO:0000313" key="4">
    <source>
        <dbReference type="Proteomes" id="UP000507245"/>
    </source>
</evidence>
<evidence type="ECO:0000313" key="3">
    <source>
        <dbReference type="Proteomes" id="UP000507222"/>
    </source>
</evidence>
<keyword evidence="4" id="KW-1185">Reference proteome</keyword>
<dbReference type="EMBL" id="CAEKKB010000001">
    <property type="protein sequence ID" value="CAB4292719.1"/>
    <property type="molecule type" value="Genomic_DNA"/>
</dbReference>
<evidence type="ECO:0000313" key="2">
    <source>
        <dbReference type="EMBL" id="CAB4292719.1"/>
    </source>
</evidence>